<gene>
    <name evidence="7" type="ORF">GFSPODELE1_LOCUS8693</name>
</gene>
<feature type="transmembrane region" description="Helical" evidence="5">
    <location>
        <begin position="55"/>
        <end position="78"/>
    </location>
</feature>
<protein>
    <recommendedName>
        <fullName evidence="9">RTA1-like protein</fullName>
    </recommendedName>
</protein>
<feature type="transmembrane region" description="Helical" evidence="5">
    <location>
        <begin position="122"/>
        <end position="142"/>
    </location>
</feature>
<proteinExistence type="predicted"/>
<feature type="transmembrane region" description="Helical" evidence="5">
    <location>
        <begin position="90"/>
        <end position="110"/>
    </location>
</feature>
<feature type="transmembrane region" description="Helical" evidence="5">
    <location>
        <begin position="247"/>
        <end position="265"/>
    </location>
</feature>
<feature type="signal peptide" evidence="6">
    <location>
        <begin position="1"/>
        <end position="31"/>
    </location>
</feature>
<evidence type="ECO:0000256" key="1">
    <source>
        <dbReference type="ARBA" id="ARBA00004141"/>
    </source>
</evidence>
<accession>A0ABP1DZY0</accession>
<keyword evidence="6" id="KW-0732">Signal</keyword>
<dbReference type="EMBL" id="OZ037950">
    <property type="protein sequence ID" value="CAL1712149.1"/>
    <property type="molecule type" value="Genomic_DNA"/>
</dbReference>
<keyword evidence="4 5" id="KW-0472">Membrane</keyword>
<sequence>MIPAFLGGRYKHVEVLSIILFALALAPSGFAAPETDSPPRPADPYADPANDPYNPLRYIPSNVLTALALVLYLLIALTQMFMMWKIGGKYMTTLVIAECAFCIGFGFRFALHSNPESKGIYIAEYLFIILSPCGFIAADYVLLGRLSRWLNCDSHLLITPRRITLVFVLSDVVTFLVQAAGGAISISNNVDTAKFGSHLALAGLALQLASFVFFTLVFTLFVFRVYKHEHRIWTRDSGKPIHQDWRILACALLISCVGILVRSTYRTIELSQGYLGSLSTTEGFFYGLDTLPLFVAVVVYVPFWPGRFIADDGEMKRLESVESNTKYMNMVPLNP</sequence>
<evidence type="ECO:0000256" key="6">
    <source>
        <dbReference type="SAM" id="SignalP"/>
    </source>
</evidence>
<evidence type="ECO:0000256" key="4">
    <source>
        <dbReference type="ARBA" id="ARBA00023136"/>
    </source>
</evidence>
<evidence type="ECO:0000313" key="8">
    <source>
        <dbReference type="Proteomes" id="UP001497453"/>
    </source>
</evidence>
<dbReference type="InterPro" id="IPR007568">
    <property type="entry name" value="RTA1"/>
</dbReference>
<organism evidence="7 8">
    <name type="scientific">Somion occarium</name>
    <dbReference type="NCBI Taxonomy" id="3059160"/>
    <lineage>
        <taxon>Eukaryota</taxon>
        <taxon>Fungi</taxon>
        <taxon>Dikarya</taxon>
        <taxon>Basidiomycota</taxon>
        <taxon>Agaricomycotina</taxon>
        <taxon>Agaricomycetes</taxon>
        <taxon>Polyporales</taxon>
        <taxon>Cerrenaceae</taxon>
        <taxon>Somion</taxon>
    </lineage>
</organism>
<dbReference type="Proteomes" id="UP001497453">
    <property type="component" value="Chromosome 7"/>
</dbReference>
<name>A0ABP1DZY0_9APHY</name>
<evidence type="ECO:0000256" key="5">
    <source>
        <dbReference type="SAM" id="Phobius"/>
    </source>
</evidence>
<dbReference type="PANTHER" id="PTHR31465:SF1">
    <property type="entry name" value="PROTEIN RTA1-RELATED"/>
    <property type="match status" value="1"/>
</dbReference>
<evidence type="ECO:0000256" key="3">
    <source>
        <dbReference type="ARBA" id="ARBA00022989"/>
    </source>
</evidence>
<dbReference type="Pfam" id="PF04479">
    <property type="entry name" value="RTA1"/>
    <property type="match status" value="1"/>
</dbReference>
<keyword evidence="2 5" id="KW-0812">Transmembrane</keyword>
<feature type="chain" id="PRO_5045042103" description="RTA1-like protein" evidence="6">
    <location>
        <begin position="32"/>
        <end position="335"/>
    </location>
</feature>
<keyword evidence="3 5" id="KW-1133">Transmembrane helix</keyword>
<feature type="transmembrane region" description="Helical" evidence="5">
    <location>
        <begin position="204"/>
        <end position="226"/>
    </location>
</feature>
<dbReference type="PANTHER" id="PTHR31465">
    <property type="entry name" value="PROTEIN RTA1-RELATED"/>
    <property type="match status" value="1"/>
</dbReference>
<keyword evidence="8" id="KW-1185">Reference proteome</keyword>
<feature type="transmembrane region" description="Helical" evidence="5">
    <location>
        <begin position="163"/>
        <end position="184"/>
    </location>
</feature>
<evidence type="ECO:0008006" key="9">
    <source>
        <dbReference type="Google" id="ProtNLM"/>
    </source>
</evidence>
<evidence type="ECO:0000256" key="2">
    <source>
        <dbReference type="ARBA" id="ARBA00022692"/>
    </source>
</evidence>
<reference evidence="8" key="1">
    <citation type="submission" date="2024-04" db="EMBL/GenBank/DDBJ databases">
        <authorList>
            <person name="Shaw F."/>
            <person name="Minotto A."/>
        </authorList>
    </citation>
    <scope>NUCLEOTIDE SEQUENCE [LARGE SCALE GENOMIC DNA]</scope>
</reference>
<evidence type="ECO:0000313" key="7">
    <source>
        <dbReference type="EMBL" id="CAL1712149.1"/>
    </source>
</evidence>
<feature type="transmembrane region" description="Helical" evidence="5">
    <location>
        <begin position="285"/>
        <end position="306"/>
    </location>
</feature>
<comment type="subcellular location">
    <subcellularLocation>
        <location evidence="1">Membrane</location>
        <topology evidence="1">Multi-pass membrane protein</topology>
    </subcellularLocation>
</comment>